<gene>
    <name evidence="2" type="ORF">H6G24_04465</name>
</gene>
<proteinExistence type="predicted"/>
<sequence>MKSNSSESSNKSSTSESSKSNKNLSPEAEFSGKLTFRDYLIATEQNANKPLPFWRLLVPLALQTGLILAVPTQALYTDVAGKTVILQSAPVDADNVRQNYALNLDYNISRVATLRRLPGWEELLRQNRGRNRQLAQGTNLYVTLQERESFERGVPRAWRLVRVSGKRPTNLPNDQVALKGVYRDGFVNYGVETYFIPEEQRERISQDISRTLESREGRRRPIAVKVKVDPQGNAVPISLWVGDRNYRF</sequence>
<dbReference type="RefSeq" id="WP_190541897.1">
    <property type="nucleotide sequence ID" value="NZ_CAWPNO010000084.1"/>
</dbReference>
<evidence type="ECO:0000256" key="1">
    <source>
        <dbReference type="SAM" id="MobiDB-lite"/>
    </source>
</evidence>
<accession>A0ABR8A575</accession>
<dbReference type="InterPro" id="IPR025833">
    <property type="entry name" value="GDYXXLXY"/>
</dbReference>
<evidence type="ECO:0000313" key="3">
    <source>
        <dbReference type="Proteomes" id="UP000658514"/>
    </source>
</evidence>
<dbReference type="Proteomes" id="UP000658514">
    <property type="component" value="Unassembled WGS sequence"/>
</dbReference>
<evidence type="ECO:0000313" key="2">
    <source>
        <dbReference type="EMBL" id="MBD2194749.1"/>
    </source>
</evidence>
<organism evidence="2 3">
    <name type="scientific">Calothrix parietina FACHB-288</name>
    <dbReference type="NCBI Taxonomy" id="2692896"/>
    <lineage>
        <taxon>Bacteria</taxon>
        <taxon>Bacillati</taxon>
        <taxon>Cyanobacteriota</taxon>
        <taxon>Cyanophyceae</taxon>
        <taxon>Nostocales</taxon>
        <taxon>Calotrichaceae</taxon>
        <taxon>Calothrix</taxon>
    </lineage>
</organism>
<name>A0ABR8A575_9CYAN</name>
<keyword evidence="3" id="KW-1185">Reference proteome</keyword>
<feature type="compositionally biased region" description="Low complexity" evidence="1">
    <location>
        <begin position="1"/>
        <end position="25"/>
    </location>
</feature>
<protein>
    <submittedName>
        <fullName evidence="2">GDYXXLXY domain-containing protein</fullName>
    </submittedName>
</protein>
<comment type="caution">
    <text evidence="2">The sequence shown here is derived from an EMBL/GenBank/DDBJ whole genome shotgun (WGS) entry which is preliminary data.</text>
</comment>
<feature type="region of interest" description="Disordered" evidence="1">
    <location>
        <begin position="1"/>
        <end position="26"/>
    </location>
</feature>
<reference evidence="2 3" key="1">
    <citation type="journal article" date="2020" name="ISME J.">
        <title>Comparative genomics reveals insights into cyanobacterial evolution and habitat adaptation.</title>
        <authorList>
            <person name="Chen M.Y."/>
            <person name="Teng W.K."/>
            <person name="Zhao L."/>
            <person name="Hu C.X."/>
            <person name="Zhou Y.K."/>
            <person name="Han B.P."/>
            <person name="Song L.R."/>
            <person name="Shu W.S."/>
        </authorList>
    </citation>
    <scope>NUCLEOTIDE SEQUENCE [LARGE SCALE GENOMIC DNA]</scope>
    <source>
        <strain evidence="2 3">FACHB-288</strain>
    </source>
</reference>
<dbReference type="Pfam" id="PF14345">
    <property type="entry name" value="GDYXXLXY"/>
    <property type="match status" value="1"/>
</dbReference>
<dbReference type="EMBL" id="JACJQH010000005">
    <property type="protein sequence ID" value="MBD2194749.1"/>
    <property type="molecule type" value="Genomic_DNA"/>
</dbReference>